<dbReference type="EnsemblMetazoa" id="XM_022789626">
    <property type="protein sequence ID" value="XP_022645361"/>
    <property type="gene ID" value="LOC111243690"/>
</dbReference>
<dbReference type="RefSeq" id="XP_022645355.1">
    <property type="nucleotide sequence ID" value="XM_022789620.1"/>
</dbReference>
<dbReference type="GeneID" id="111243690"/>
<evidence type="ECO:0000313" key="2">
    <source>
        <dbReference type="EnsemblMetazoa" id="XP_022645354"/>
    </source>
</evidence>
<proteinExistence type="predicted"/>
<reference evidence="2" key="1">
    <citation type="submission" date="2021-01" db="UniProtKB">
        <authorList>
            <consortium name="EnsemblMetazoa"/>
        </authorList>
    </citation>
    <scope>IDENTIFICATION</scope>
</reference>
<dbReference type="EnsemblMetazoa" id="XM_022789621">
    <property type="protein sequence ID" value="XP_022645356"/>
    <property type="gene ID" value="LOC111243690"/>
</dbReference>
<keyword evidence="3" id="KW-1185">Reference proteome</keyword>
<dbReference type="RefSeq" id="XP_022645354.1">
    <property type="nucleotide sequence ID" value="XM_022789619.1"/>
</dbReference>
<dbReference type="RefSeq" id="XP_022645361.1">
    <property type="nucleotide sequence ID" value="XM_022789626.1"/>
</dbReference>
<feature type="region of interest" description="Disordered" evidence="1">
    <location>
        <begin position="399"/>
        <end position="433"/>
    </location>
</feature>
<sequence length="444" mass="50429">MASLGMRPLLRCLHPARLTPNHCAPYHAQQQQSSSMTQQQQQPVQQTRALYTAQSLGMDKFVEQRERVKAQFGPDKERFMARIREYFRPIPAEIEKEGTAGSSSGAAACDSGAVSTANSSGSNAMVFTEDLKNVVSLCESDDDIDLCVRMMRRFNEQTKSLRFGTFVFGPVAIRLLYVLDKPDLAIQVLKDPQLAGFFDQFSSYQIAMDLLYKKGRYDDVLDLYQHMRQQQLHGTRFPRDCVVLVLGACYQISTKESYEFALKLIREARQSGALVLRKGLTFTAALALNMNEPKLAMELLALTAQINYITVRNLRLIALSHLDRYEDIFLVLRSIIHQYHHLRQGDSEICQDTLDRIHKNLEKKGDTERLQLFSQLQRALKEGNHLSTSTIDELLNRPMQQKSRDTNPPLAMFRDHRSFPSPDSPSATLRRPTLTHGANVFVTG</sequence>
<protein>
    <recommendedName>
        <fullName evidence="4">Pentatricopeptide repeat-containing protein 2, mitochondrial</fullName>
    </recommendedName>
</protein>
<dbReference type="GO" id="GO:0007005">
    <property type="term" value="P:mitochondrion organization"/>
    <property type="evidence" value="ECO:0007669"/>
    <property type="project" value="TreeGrafter"/>
</dbReference>
<dbReference type="EnsemblMetazoa" id="XM_022789623">
    <property type="protein sequence ID" value="XP_022645358"/>
    <property type="gene ID" value="LOC111243690"/>
</dbReference>
<dbReference type="OMA" id="ICYKLXI"/>
<dbReference type="RefSeq" id="XP_022645353.1">
    <property type="nucleotide sequence ID" value="XM_022789618.1"/>
</dbReference>
<dbReference type="GO" id="GO:0050684">
    <property type="term" value="P:regulation of mRNA processing"/>
    <property type="evidence" value="ECO:0007669"/>
    <property type="project" value="InterPro"/>
</dbReference>
<name>A0A7M7JAP0_VARDE</name>
<dbReference type="RefSeq" id="XP_022645356.1">
    <property type="nucleotide sequence ID" value="XM_022789621.1"/>
</dbReference>
<dbReference type="GO" id="GO:0005739">
    <property type="term" value="C:mitochondrion"/>
    <property type="evidence" value="ECO:0007669"/>
    <property type="project" value="InterPro"/>
</dbReference>
<dbReference type="InterPro" id="IPR034629">
    <property type="entry name" value="PTCD2"/>
</dbReference>
<dbReference type="AlphaFoldDB" id="A0A7M7JAP0"/>
<dbReference type="PANTHER" id="PTHR14700:SF0">
    <property type="entry name" value="PENTATRICOPEPTIDE REPEAT-CONTAINING PROTEIN 2, MITOCHONDRIAL"/>
    <property type="match status" value="1"/>
</dbReference>
<dbReference type="EnsemblMetazoa" id="XM_022789618">
    <property type="protein sequence ID" value="XP_022645353"/>
    <property type="gene ID" value="LOC111243690"/>
</dbReference>
<dbReference type="EnsemblMetazoa" id="XM_022789617">
    <property type="protein sequence ID" value="XP_022645352"/>
    <property type="gene ID" value="LOC111243690"/>
</dbReference>
<feature type="region of interest" description="Disordered" evidence="1">
    <location>
        <begin position="26"/>
        <end position="45"/>
    </location>
</feature>
<dbReference type="InParanoid" id="A0A7M7JAP0"/>
<dbReference type="RefSeq" id="XP_022645352.1">
    <property type="nucleotide sequence ID" value="XM_022789617.1"/>
</dbReference>
<dbReference type="PANTHER" id="PTHR14700">
    <property type="entry name" value="PENTATRICOPEPTIDE REPEAT-CONTAINING PROTEIN 2, MITOCHONDRIAL"/>
    <property type="match status" value="1"/>
</dbReference>
<evidence type="ECO:0008006" key="4">
    <source>
        <dbReference type="Google" id="ProtNLM"/>
    </source>
</evidence>
<dbReference type="GO" id="GO:0003723">
    <property type="term" value="F:RNA binding"/>
    <property type="evidence" value="ECO:0007669"/>
    <property type="project" value="TreeGrafter"/>
</dbReference>
<feature type="compositionally biased region" description="Low complexity" evidence="1">
    <location>
        <begin position="29"/>
        <end position="45"/>
    </location>
</feature>
<dbReference type="EnsemblMetazoa" id="XM_022789620">
    <property type="protein sequence ID" value="XP_022645355"/>
    <property type="gene ID" value="LOC111243690"/>
</dbReference>
<dbReference type="EnsemblMetazoa" id="XM_022789619">
    <property type="protein sequence ID" value="XP_022645354"/>
    <property type="gene ID" value="LOC111243690"/>
</dbReference>
<dbReference type="Proteomes" id="UP000594260">
    <property type="component" value="Unplaced"/>
</dbReference>
<evidence type="ECO:0000256" key="1">
    <source>
        <dbReference type="SAM" id="MobiDB-lite"/>
    </source>
</evidence>
<dbReference type="EnsemblMetazoa" id="XM_022789624">
    <property type="protein sequence ID" value="XP_022645359"/>
    <property type="gene ID" value="LOC111243690"/>
</dbReference>
<organism evidence="2 3">
    <name type="scientific">Varroa destructor</name>
    <name type="common">Honeybee mite</name>
    <dbReference type="NCBI Taxonomy" id="109461"/>
    <lineage>
        <taxon>Eukaryota</taxon>
        <taxon>Metazoa</taxon>
        <taxon>Ecdysozoa</taxon>
        <taxon>Arthropoda</taxon>
        <taxon>Chelicerata</taxon>
        <taxon>Arachnida</taxon>
        <taxon>Acari</taxon>
        <taxon>Parasitiformes</taxon>
        <taxon>Mesostigmata</taxon>
        <taxon>Gamasina</taxon>
        <taxon>Dermanyssoidea</taxon>
        <taxon>Varroidae</taxon>
        <taxon>Varroa</taxon>
    </lineage>
</organism>
<dbReference type="KEGG" id="vde:111243690"/>
<dbReference type="RefSeq" id="XP_022645358.1">
    <property type="nucleotide sequence ID" value="XM_022789623.1"/>
</dbReference>
<evidence type="ECO:0000313" key="3">
    <source>
        <dbReference type="Proteomes" id="UP000594260"/>
    </source>
</evidence>
<accession>A0A7M7JAP0</accession>
<dbReference type="RefSeq" id="XP_022645359.1">
    <property type="nucleotide sequence ID" value="XM_022789624.1"/>
</dbReference>